<feature type="domain" description="TLC" evidence="7">
    <location>
        <begin position="29"/>
        <end position="218"/>
    </location>
</feature>
<organism evidence="8 9">
    <name type="scientific">Colocasia esculenta</name>
    <name type="common">Wild taro</name>
    <name type="synonym">Arum esculentum</name>
    <dbReference type="NCBI Taxonomy" id="4460"/>
    <lineage>
        <taxon>Eukaryota</taxon>
        <taxon>Viridiplantae</taxon>
        <taxon>Streptophyta</taxon>
        <taxon>Embryophyta</taxon>
        <taxon>Tracheophyta</taxon>
        <taxon>Spermatophyta</taxon>
        <taxon>Magnoliopsida</taxon>
        <taxon>Liliopsida</taxon>
        <taxon>Araceae</taxon>
        <taxon>Aroideae</taxon>
        <taxon>Colocasieae</taxon>
        <taxon>Colocasia</taxon>
    </lineage>
</organism>
<evidence type="ECO:0000256" key="2">
    <source>
        <dbReference type="ARBA" id="ARBA00022692"/>
    </source>
</evidence>
<feature type="transmembrane region" description="Helical" evidence="6">
    <location>
        <begin position="161"/>
        <end position="183"/>
    </location>
</feature>
<dbReference type="AlphaFoldDB" id="A0A843WWQ4"/>
<comment type="subcellular location">
    <subcellularLocation>
        <location evidence="1">Membrane</location>
        <topology evidence="1">Multi-pass membrane protein</topology>
    </subcellularLocation>
</comment>
<dbReference type="PROSITE" id="PS50922">
    <property type="entry name" value="TLC"/>
    <property type="match status" value="1"/>
</dbReference>
<dbReference type="SMART" id="SM00724">
    <property type="entry name" value="TLC"/>
    <property type="match status" value="1"/>
</dbReference>
<name>A0A843WWQ4_COLES</name>
<dbReference type="InterPro" id="IPR006634">
    <property type="entry name" value="TLC-dom"/>
</dbReference>
<feature type="transmembrane region" description="Helical" evidence="6">
    <location>
        <begin position="189"/>
        <end position="210"/>
    </location>
</feature>
<accession>A0A843WWQ4</accession>
<evidence type="ECO:0000256" key="5">
    <source>
        <dbReference type="PROSITE-ProRule" id="PRU00205"/>
    </source>
</evidence>
<sequence length="227" mass="25470">MQDFVWNWVATGVVLWTVAFLVVRKALPHRSFDFCNRLVSTMHACTAVCLATLSVQDWSCPVCPLGARSSPWQMKSLSVTLSYLIYDSICSLFDKRVNVSNLVHHAVGIVGVLAGLAYEMCGSEMVATMWITEISSPFLHLREFLKELGYKDSDLNLSVDILFAVIFSLARMVCGPYLVTVTLLADYPLLIKAMALGLQLVSAFWFYKIARMVRYKLVKRNTPSKLA</sequence>
<reference evidence="8" key="1">
    <citation type="submission" date="2017-07" db="EMBL/GenBank/DDBJ databases">
        <title>Taro Niue Genome Assembly and Annotation.</title>
        <authorList>
            <person name="Atibalentja N."/>
            <person name="Keating K."/>
            <person name="Fields C.J."/>
        </authorList>
    </citation>
    <scope>NUCLEOTIDE SEQUENCE</scope>
    <source>
        <strain evidence="8">Niue_2</strain>
        <tissue evidence="8">Leaf</tissue>
    </source>
</reference>
<evidence type="ECO:0000256" key="3">
    <source>
        <dbReference type="ARBA" id="ARBA00022989"/>
    </source>
</evidence>
<evidence type="ECO:0000313" key="9">
    <source>
        <dbReference type="Proteomes" id="UP000652761"/>
    </source>
</evidence>
<gene>
    <name evidence="8" type="ORF">Taro_043818</name>
</gene>
<dbReference type="Pfam" id="PF03798">
    <property type="entry name" value="TRAM_LAG1_CLN8"/>
    <property type="match status" value="1"/>
</dbReference>
<keyword evidence="9" id="KW-1185">Reference proteome</keyword>
<dbReference type="InterPro" id="IPR042512">
    <property type="entry name" value="TLCD5"/>
</dbReference>
<comment type="caution">
    <text evidence="8">The sequence shown here is derived from an EMBL/GenBank/DDBJ whole genome shotgun (WGS) entry which is preliminary data.</text>
</comment>
<proteinExistence type="predicted"/>
<dbReference type="EMBL" id="NMUH01004821">
    <property type="protein sequence ID" value="MQM10918.1"/>
    <property type="molecule type" value="Genomic_DNA"/>
</dbReference>
<keyword evidence="4 5" id="KW-0472">Membrane</keyword>
<dbReference type="SMR" id="A0A843WWQ4"/>
<keyword evidence="2 5" id="KW-0812">Transmembrane</keyword>
<dbReference type="GO" id="GO:0016020">
    <property type="term" value="C:membrane"/>
    <property type="evidence" value="ECO:0007669"/>
    <property type="project" value="UniProtKB-SubCell"/>
</dbReference>
<evidence type="ECO:0000259" key="7">
    <source>
        <dbReference type="PROSITE" id="PS50922"/>
    </source>
</evidence>
<dbReference type="PANTHER" id="PTHR31898">
    <property type="entry name" value="TRANSMEMBRANE PROTEIN 136"/>
    <property type="match status" value="1"/>
</dbReference>
<feature type="transmembrane region" description="Helical" evidence="6">
    <location>
        <begin position="6"/>
        <end position="23"/>
    </location>
</feature>
<evidence type="ECO:0000256" key="1">
    <source>
        <dbReference type="ARBA" id="ARBA00004141"/>
    </source>
</evidence>
<evidence type="ECO:0000256" key="4">
    <source>
        <dbReference type="ARBA" id="ARBA00023136"/>
    </source>
</evidence>
<keyword evidence="3 6" id="KW-1133">Transmembrane helix</keyword>
<protein>
    <recommendedName>
        <fullName evidence="7">TLC domain-containing protein</fullName>
    </recommendedName>
</protein>
<dbReference type="Proteomes" id="UP000652761">
    <property type="component" value="Unassembled WGS sequence"/>
</dbReference>
<dbReference type="PANTHER" id="PTHR31898:SF1">
    <property type="entry name" value="TLC DOMAIN-CONTAINING PROTEIN 5"/>
    <property type="match status" value="1"/>
</dbReference>
<evidence type="ECO:0000256" key="6">
    <source>
        <dbReference type="SAM" id="Phobius"/>
    </source>
</evidence>
<evidence type="ECO:0000313" key="8">
    <source>
        <dbReference type="EMBL" id="MQM10918.1"/>
    </source>
</evidence>
<dbReference type="OrthoDB" id="506011at2759"/>